<evidence type="ECO:0000256" key="3">
    <source>
        <dbReference type="ARBA" id="ARBA00023163"/>
    </source>
</evidence>
<gene>
    <name evidence="5" type="ORF">GCM10009118_31560</name>
</gene>
<dbReference type="Pfam" id="PF13545">
    <property type="entry name" value="HTH_Crp_2"/>
    <property type="match status" value="1"/>
</dbReference>
<name>A0ABN1MUK0_9FLAO</name>
<dbReference type="CDD" id="cd00092">
    <property type="entry name" value="HTH_CRP"/>
    <property type="match status" value="1"/>
</dbReference>
<dbReference type="SMART" id="SM00419">
    <property type="entry name" value="HTH_CRP"/>
    <property type="match status" value="1"/>
</dbReference>
<dbReference type="SUPFAM" id="SSF51206">
    <property type="entry name" value="cAMP-binding domain-like"/>
    <property type="match status" value="1"/>
</dbReference>
<keyword evidence="1" id="KW-0805">Transcription regulation</keyword>
<organism evidence="5 6">
    <name type="scientific">Wandonia haliotis</name>
    <dbReference type="NCBI Taxonomy" id="574963"/>
    <lineage>
        <taxon>Bacteria</taxon>
        <taxon>Pseudomonadati</taxon>
        <taxon>Bacteroidota</taxon>
        <taxon>Flavobacteriia</taxon>
        <taxon>Flavobacteriales</taxon>
        <taxon>Crocinitomicaceae</taxon>
        <taxon>Wandonia</taxon>
    </lineage>
</organism>
<dbReference type="RefSeq" id="WP_343790227.1">
    <property type="nucleotide sequence ID" value="NZ_BAAAFH010000022.1"/>
</dbReference>
<protein>
    <submittedName>
        <fullName evidence="5">Crp/Fnr family transcriptional regulator</fullName>
    </submittedName>
</protein>
<dbReference type="InterPro" id="IPR050397">
    <property type="entry name" value="Env_Response_Regulators"/>
</dbReference>
<proteinExistence type="predicted"/>
<accession>A0ABN1MUK0</accession>
<evidence type="ECO:0000313" key="6">
    <source>
        <dbReference type="Proteomes" id="UP001501126"/>
    </source>
</evidence>
<dbReference type="PRINTS" id="PR00034">
    <property type="entry name" value="HTHCRP"/>
</dbReference>
<dbReference type="EMBL" id="BAAAFH010000022">
    <property type="protein sequence ID" value="GAA0876746.1"/>
    <property type="molecule type" value="Genomic_DNA"/>
</dbReference>
<dbReference type="InterPro" id="IPR036390">
    <property type="entry name" value="WH_DNA-bd_sf"/>
</dbReference>
<dbReference type="PANTHER" id="PTHR24567">
    <property type="entry name" value="CRP FAMILY TRANSCRIPTIONAL REGULATORY PROTEIN"/>
    <property type="match status" value="1"/>
</dbReference>
<evidence type="ECO:0000259" key="4">
    <source>
        <dbReference type="PROSITE" id="PS51063"/>
    </source>
</evidence>
<dbReference type="InterPro" id="IPR014710">
    <property type="entry name" value="RmlC-like_jellyroll"/>
</dbReference>
<dbReference type="SUPFAM" id="SSF46785">
    <property type="entry name" value="Winged helix' DNA-binding domain"/>
    <property type="match status" value="1"/>
</dbReference>
<sequence length="203" mass="23496">MVLPDELFKSVLKDDVKNSGVVKTFEPGDVILNEESFIRSIPIVLDGSLKVMRTDPDGREILLYYIKPGESCIMSFLGGLHQEMSKVKAVAEEKTQLLLIPVDKAGEWIKEHPEWTDFMFRLYHRRFEELLEMVNLVAFQKLDQRLEHLILQKSNLYNNKEISITHQQLADELGTTREVVSRILKQMETKGMIKLGRNKIVLQ</sequence>
<dbReference type="CDD" id="cd00038">
    <property type="entry name" value="CAP_ED"/>
    <property type="match status" value="1"/>
</dbReference>
<dbReference type="InterPro" id="IPR018490">
    <property type="entry name" value="cNMP-bd_dom_sf"/>
</dbReference>
<dbReference type="Proteomes" id="UP001501126">
    <property type="component" value="Unassembled WGS sequence"/>
</dbReference>
<dbReference type="InterPro" id="IPR000595">
    <property type="entry name" value="cNMP-bd_dom"/>
</dbReference>
<dbReference type="PROSITE" id="PS51063">
    <property type="entry name" value="HTH_CRP_2"/>
    <property type="match status" value="1"/>
</dbReference>
<evidence type="ECO:0000256" key="1">
    <source>
        <dbReference type="ARBA" id="ARBA00023015"/>
    </source>
</evidence>
<comment type="caution">
    <text evidence="5">The sequence shown here is derived from an EMBL/GenBank/DDBJ whole genome shotgun (WGS) entry which is preliminary data.</text>
</comment>
<dbReference type="Pfam" id="PF00027">
    <property type="entry name" value="cNMP_binding"/>
    <property type="match status" value="1"/>
</dbReference>
<feature type="domain" description="HTH crp-type" evidence="4">
    <location>
        <begin position="140"/>
        <end position="203"/>
    </location>
</feature>
<dbReference type="InterPro" id="IPR012318">
    <property type="entry name" value="HTH_CRP"/>
</dbReference>
<reference evidence="5 6" key="1">
    <citation type="journal article" date="2019" name="Int. J. Syst. Evol. Microbiol.">
        <title>The Global Catalogue of Microorganisms (GCM) 10K type strain sequencing project: providing services to taxonomists for standard genome sequencing and annotation.</title>
        <authorList>
            <consortium name="The Broad Institute Genomics Platform"/>
            <consortium name="The Broad Institute Genome Sequencing Center for Infectious Disease"/>
            <person name="Wu L."/>
            <person name="Ma J."/>
        </authorList>
    </citation>
    <scope>NUCLEOTIDE SEQUENCE [LARGE SCALE GENOMIC DNA]</scope>
    <source>
        <strain evidence="5 6">JCM 16083</strain>
    </source>
</reference>
<keyword evidence="3" id="KW-0804">Transcription</keyword>
<evidence type="ECO:0000313" key="5">
    <source>
        <dbReference type="EMBL" id="GAA0876746.1"/>
    </source>
</evidence>
<dbReference type="InterPro" id="IPR036388">
    <property type="entry name" value="WH-like_DNA-bd_sf"/>
</dbReference>
<dbReference type="Gene3D" id="2.60.120.10">
    <property type="entry name" value="Jelly Rolls"/>
    <property type="match status" value="1"/>
</dbReference>
<dbReference type="Gene3D" id="1.10.10.10">
    <property type="entry name" value="Winged helix-like DNA-binding domain superfamily/Winged helix DNA-binding domain"/>
    <property type="match status" value="1"/>
</dbReference>
<keyword evidence="6" id="KW-1185">Reference proteome</keyword>
<dbReference type="PANTHER" id="PTHR24567:SF26">
    <property type="entry name" value="REGULATORY PROTEIN YEIL"/>
    <property type="match status" value="1"/>
</dbReference>
<keyword evidence="2" id="KW-0238">DNA-binding</keyword>
<evidence type="ECO:0000256" key="2">
    <source>
        <dbReference type="ARBA" id="ARBA00023125"/>
    </source>
</evidence>